<dbReference type="STRING" id="639283.Snov_4125"/>
<dbReference type="OrthoDB" id="9811127at2"/>
<feature type="region of interest" description="Disordered" evidence="1">
    <location>
        <begin position="35"/>
        <end position="82"/>
    </location>
</feature>
<evidence type="ECO:0000313" key="3">
    <source>
        <dbReference type="Proteomes" id="UP000006633"/>
    </source>
</evidence>
<dbReference type="Pfam" id="PF11154">
    <property type="entry name" value="DUF2934"/>
    <property type="match status" value="1"/>
</dbReference>
<evidence type="ECO:0000256" key="1">
    <source>
        <dbReference type="SAM" id="MobiDB-lite"/>
    </source>
</evidence>
<dbReference type="HOGENOM" id="CLU_1874170_0_0_5"/>
<organism evidence="2 3">
    <name type="scientific">Ancylobacter novellus (strain ATCC 8093 / DSM 506 / JCM 20403 / CCM 1077 / IAM 12100 / NBRC 12443 / NCIMB 10456)</name>
    <name type="common">Starkeya novella</name>
    <dbReference type="NCBI Taxonomy" id="639283"/>
    <lineage>
        <taxon>Bacteria</taxon>
        <taxon>Pseudomonadati</taxon>
        <taxon>Pseudomonadota</taxon>
        <taxon>Alphaproteobacteria</taxon>
        <taxon>Hyphomicrobiales</taxon>
        <taxon>Xanthobacteraceae</taxon>
        <taxon>Ancylobacter</taxon>
    </lineage>
</organism>
<evidence type="ECO:0000313" key="2">
    <source>
        <dbReference type="EMBL" id="ADH91395.1"/>
    </source>
</evidence>
<gene>
    <name evidence="2" type="ordered locus">Snov_4125</name>
</gene>
<dbReference type="KEGG" id="sno:Snov_4125"/>
<feature type="region of interest" description="Disordered" evidence="1">
    <location>
        <begin position="104"/>
        <end position="136"/>
    </location>
</feature>
<dbReference type="eggNOG" id="ENOG50314PH">
    <property type="taxonomic scope" value="Bacteria"/>
</dbReference>
<proteinExistence type="predicted"/>
<dbReference type="RefSeq" id="WP_013168896.1">
    <property type="nucleotide sequence ID" value="NC_014217.1"/>
</dbReference>
<name>D7A0S4_ANCN5</name>
<dbReference type="Proteomes" id="UP000006633">
    <property type="component" value="Chromosome"/>
</dbReference>
<accession>D7A0S4</accession>
<reference evidence="2 3" key="1">
    <citation type="journal article" date="2012" name="Stand. Genomic Sci.">
        <title>Complete genome sequence of the facultatively chemolithoautotrophic and methylotrophic alpha Proteobacterium Starkeya novella type strain (ATCC 8093(T)).</title>
        <authorList>
            <person name="Kappler U."/>
            <person name="Davenport K."/>
            <person name="Beatson S."/>
            <person name="Lucas S."/>
            <person name="Lapidus A."/>
            <person name="Copeland A."/>
            <person name="Berry K.W."/>
            <person name="Glavina Del Rio T."/>
            <person name="Hammon N."/>
            <person name="Dalin E."/>
            <person name="Tice H."/>
            <person name="Pitluck S."/>
            <person name="Richardson P."/>
            <person name="Bruce D."/>
            <person name="Goodwin L.A."/>
            <person name="Han C."/>
            <person name="Tapia R."/>
            <person name="Detter J.C."/>
            <person name="Chang Y.J."/>
            <person name="Jeffries C.D."/>
            <person name="Land M."/>
            <person name="Hauser L."/>
            <person name="Kyrpides N.C."/>
            <person name="Goker M."/>
            <person name="Ivanova N."/>
            <person name="Klenk H.P."/>
            <person name="Woyke T."/>
        </authorList>
    </citation>
    <scope>NUCLEOTIDE SEQUENCE [LARGE SCALE GENOMIC DNA]</scope>
    <source>
        <strain evidence="3">ATCC 8093 / DSM 506 / JCM 20403 / CCM 1077 / IAM 12100 / NBRC 12443 / NCIMB 10456</strain>
    </source>
</reference>
<dbReference type="EMBL" id="CP002026">
    <property type="protein sequence ID" value="ADH91395.1"/>
    <property type="molecule type" value="Genomic_DNA"/>
</dbReference>
<keyword evidence="3" id="KW-1185">Reference proteome</keyword>
<dbReference type="AlphaFoldDB" id="D7A0S4"/>
<sequence>MDDREDRIRVQAHRFWEEEGRPDGRAHEHWLRAEATLDGEGGSFRPVDAAEAPPEPMGDTQTHGAPAVDDAAGKPPLPHALEVDPNVVIDGGEYEPASEIETVRRTLEVPPKRRGRASPVADREGAMGGLSGSRVR</sequence>
<protein>
    <recommendedName>
        <fullName evidence="4">DUF2934 domain-containing protein</fullName>
    </recommendedName>
</protein>
<feature type="compositionally biased region" description="Gly residues" evidence="1">
    <location>
        <begin position="126"/>
        <end position="136"/>
    </location>
</feature>
<evidence type="ECO:0008006" key="4">
    <source>
        <dbReference type="Google" id="ProtNLM"/>
    </source>
</evidence>
<dbReference type="InterPro" id="IPR021327">
    <property type="entry name" value="DUF2934"/>
</dbReference>